<dbReference type="AlphaFoldDB" id="A0A4R8MBN5"/>
<feature type="transmembrane region" description="Helical" evidence="1">
    <location>
        <begin position="167"/>
        <end position="188"/>
    </location>
</feature>
<keyword evidence="1" id="KW-0472">Membrane</keyword>
<feature type="transmembrane region" description="Helical" evidence="1">
    <location>
        <begin position="351"/>
        <end position="371"/>
    </location>
</feature>
<accession>A0A4R8MBN5</accession>
<evidence type="ECO:0000313" key="3">
    <source>
        <dbReference type="EMBL" id="TDY61672.1"/>
    </source>
</evidence>
<proteinExistence type="predicted"/>
<feature type="transmembrane region" description="Helical" evidence="1">
    <location>
        <begin position="111"/>
        <end position="132"/>
    </location>
</feature>
<feature type="transmembrane region" description="Helical" evidence="1">
    <location>
        <begin position="460"/>
        <end position="483"/>
    </location>
</feature>
<feature type="transmembrane region" description="Helical" evidence="1">
    <location>
        <begin position="12"/>
        <end position="33"/>
    </location>
</feature>
<dbReference type="EMBL" id="SORI01000005">
    <property type="protein sequence ID" value="TDY61672.1"/>
    <property type="molecule type" value="Genomic_DNA"/>
</dbReference>
<gene>
    <name evidence="3" type="ORF">C8D99_10585</name>
</gene>
<feature type="transmembrane region" description="Helical" evidence="1">
    <location>
        <begin position="40"/>
        <end position="64"/>
    </location>
</feature>
<feature type="transmembrane region" description="Helical" evidence="1">
    <location>
        <begin position="377"/>
        <end position="399"/>
    </location>
</feature>
<evidence type="ECO:0000259" key="2">
    <source>
        <dbReference type="Pfam" id="PF01970"/>
    </source>
</evidence>
<feature type="transmembrane region" description="Helical" evidence="1">
    <location>
        <begin position="429"/>
        <end position="448"/>
    </location>
</feature>
<organism evidence="3 4">
    <name type="scientific">Aminivibrio pyruvatiphilus</name>
    <dbReference type="NCBI Taxonomy" id="1005740"/>
    <lineage>
        <taxon>Bacteria</taxon>
        <taxon>Thermotogati</taxon>
        <taxon>Synergistota</taxon>
        <taxon>Synergistia</taxon>
        <taxon>Synergistales</taxon>
        <taxon>Aminobacteriaceae</taxon>
        <taxon>Aminivibrio</taxon>
    </lineage>
</organism>
<reference evidence="3 4" key="1">
    <citation type="submission" date="2019-03" db="EMBL/GenBank/DDBJ databases">
        <title>Genomic Encyclopedia of Type Strains, Phase IV (KMG-IV): sequencing the most valuable type-strain genomes for metagenomic binning, comparative biology and taxonomic classification.</title>
        <authorList>
            <person name="Goeker M."/>
        </authorList>
    </citation>
    <scope>NUCLEOTIDE SEQUENCE [LARGE SCALE GENOMIC DNA]</scope>
    <source>
        <strain evidence="3 4">DSM 25964</strain>
    </source>
</reference>
<comment type="caution">
    <text evidence="3">The sequence shown here is derived from an EMBL/GenBank/DDBJ whole genome shotgun (WGS) entry which is preliminary data.</text>
</comment>
<feature type="transmembrane region" description="Helical" evidence="1">
    <location>
        <begin position="250"/>
        <end position="277"/>
    </location>
</feature>
<keyword evidence="1" id="KW-0812">Transmembrane</keyword>
<feature type="transmembrane region" description="Helical" evidence="1">
    <location>
        <begin position="70"/>
        <end position="90"/>
    </location>
</feature>
<feature type="domain" description="DUF112" evidence="2">
    <location>
        <begin position="18"/>
        <end position="435"/>
    </location>
</feature>
<dbReference type="Pfam" id="PF01970">
    <property type="entry name" value="TctA"/>
    <property type="match status" value="1"/>
</dbReference>
<dbReference type="InterPro" id="IPR002823">
    <property type="entry name" value="DUF112_TM"/>
</dbReference>
<dbReference type="PANTHER" id="PTHR35342:SF5">
    <property type="entry name" value="TRICARBOXYLIC TRANSPORT PROTEIN"/>
    <property type="match status" value="1"/>
</dbReference>
<dbReference type="Proteomes" id="UP000295066">
    <property type="component" value="Unassembled WGS sequence"/>
</dbReference>
<keyword evidence="4" id="KW-1185">Reference proteome</keyword>
<feature type="transmembrane region" description="Helical" evidence="1">
    <location>
        <begin position="319"/>
        <end position="339"/>
    </location>
</feature>
<evidence type="ECO:0000313" key="4">
    <source>
        <dbReference type="Proteomes" id="UP000295066"/>
    </source>
</evidence>
<name>A0A4R8MBN5_9BACT</name>
<evidence type="ECO:0000256" key="1">
    <source>
        <dbReference type="SAM" id="Phobius"/>
    </source>
</evidence>
<sequence length="496" mass="52139">MDIFAFDLLSLFTWQNITAILMGVLIGISIGMMPGLGPTVGVALVLPVTYTMSTVPAILLLVALYQAAEYGGSISAITLGIPGTASAVATTLDGNPMSKKGYPGKALGYSLYASFCGGLFGGVLLLVLIGPLTKMAIRFSDPEIFLIALLGLVSVVGLGSKDIPKSIISVIFGLLLSTVGIDVFTGVSRFTLDIPSLSEGIPFVALITGLFAVPEVISLAMGNLGTVYVSDTKNLRVGLSLREFRPVIKTILKGSVIGSIIGIIPGVGPSAATWISYAEAKRSSKTPEEFGKGAPEGIAAPESANNACVGGALLPLLSLGIPGSGTIAVISSAFIIKGIQPGPQVFQTQPDLILGIIWGFILATFVVLVVGKYATAFFARLLTIPNYVLLTIVFFAAMIGAYGTRFNLFDVGVAFTIGTIGFFLSRLDYSFPCFVMAFILGNLIEVSLRRSLMLSRGSYAIFFTRSYSIAIMVIIAAVVFFTICSRLKKARQEQGA</sequence>
<dbReference type="RefSeq" id="WP_166670020.1">
    <property type="nucleotide sequence ID" value="NZ_SORI01000005.1"/>
</dbReference>
<protein>
    <submittedName>
        <fullName evidence="3">Putative tricarboxylic transport membrane protein</fullName>
    </submittedName>
</protein>
<keyword evidence="1" id="KW-1133">Transmembrane helix</keyword>
<dbReference type="PANTHER" id="PTHR35342">
    <property type="entry name" value="TRICARBOXYLIC TRANSPORT PROTEIN"/>
    <property type="match status" value="1"/>
</dbReference>
<feature type="transmembrane region" description="Helical" evidence="1">
    <location>
        <begin position="200"/>
        <end position="229"/>
    </location>
</feature>